<gene>
    <name evidence="1" type="ORF">DIR46_03120</name>
</gene>
<keyword evidence="2" id="KW-1185">Reference proteome</keyword>
<dbReference type="Proteomes" id="UP000245820">
    <property type="component" value="Chromosome"/>
</dbReference>
<reference evidence="1 2" key="1">
    <citation type="submission" date="2018-05" db="EMBL/GenBank/DDBJ databases">
        <title>Complete genome sequence of Massilia oculi sp. nov. CCUG 43427T (=DSM 26321T), the type strain of M. oculi, and comparison with genome sequences of other Massilia strains.</title>
        <authorList>
            <person name="Zhu B."/>
        </authorList>
    </citation>
    <scope>NUCLEOTIDE SEQUENCE [LARGE SCALE GENOMIC DNA]</scope>
    <source>
        <strain evidence="1 2">CCUG 43427</strain>
    </source>
</reference>
<accession>A0A2S2DF96</accession>
<sequence length="124" mass="13751">MHKDAAKWDGWAQLLAALVARALEEDQVLGQALGEERELLAYPVAGQDLVLVGLGLSAARAEHLDLAALLRRRGREMERSGHWLPARFEDGSLFLLRRWPGRPDQAWPGGAALALRHAEELLDE</sequence>
<proteinExistence type="predicted"/>
<name>A0A2S2DF96_9BURK</name>
<dbReference type="AlphaFoldDB" id="A0A2S2DF96"/>
<protein>
    <submittedName>
        <fullName evidence="1">Uncharacterized protein</fullName>
    </submittedName>
</protein>
<organism evidence="1 2">
    <name type="scientific">Massilia oculi</name>
    <dbReference type="NCBI Taxonomy" id="945844"/>
    <lineage>
        <taxon>Bacteria</taxon>
        <taxon>Pseudomonadati</taxon>
        <taxon>Pseudomonadota</taxon>
        <taxon>Betaproteobacteria</taxon>
        <taxon>Burkholderiales</taxon>
        <taxon>Oxalobacteraceae</taxon>
        <taxon>Telluria group</taxon>
        <taxon>Massilia</taxon>
    </lineage>
</organism>
<evidence type="ECO:0000313" key="1">
    <source>
        <dbReference type="EMBL" id="AWL03536.1"/>
    </source>
</evidence>
<evidence type="ECO:0000313" key="2">
    <source>
        <dbReference type="Proteomes" id="UP000245820"/>
    </source>
</evidence>
<dbReference type="KEGG" id="mtim:DIR46_03120"/>
<dbReference type="RefSeq" id="WP_109343939.1">
    <property type="nucleotide sequence ID" value="NZ_CP029343.1"/>
</dbReference>
<dbReference type="EMBL" id="CP029343">
    <property type="protein sequence ID" value="AWL03536.1"/>
    <property type="molecule type" value="Genomic_DNA"/>
</dbReference>